<dbReference type="NCBIfam" id="TIGR01129">
    <property type="entry name" value="secD"/>
    <property type="match status" value="1"/>
</dbReference>
<evidence type="ECO:0000259" key="15">
    <source>
        <dbReference type="Pfam" id="PF22599"/>
    </source>
</evidence>
<evidence type="ECO:0000256" key="4">
    <source>
        <dbReference type="ARBA" id="ARBA00022692"/>
    </source>
</evidence>
<feature type="domain" description="Protein export membrane protein SecD/SecF C-terminal" evidence="12">
    <location>
        <begin position="445"/>
        <end position="616"/>
    </location>
</feature>
<proteinExistence type="inferred from homology"/>
<evidence type="ECO:0000256" key="10">
    <source>
        <dbReference type="ARBA" id="ARBA00068220"/>
    </source>
</evidence>
<dbReference type="KEGG" id="slim:SCL_1121"/>
<dbReference type="GO" id="GO:0006605">
    <property type="term" value="P:protein targeting"/>
    <property type="evidence" value="ECO:0007669"/>
    <property type="project" value="UniProtKB-UniRule"/>
</dbReference>
<evidence type="ECO:0000259" key="13">
    <source>
        <dbReference type="Pfam" id="PF13721"/>
    </source>
</evidence>
<evidence type="ECO:0000256" key="8">
    <source>
        <dbReference type="ARBA" id="ARBA00023136"/>
    </source>
</evidence>
<evidence type="ECO:0000256" key="9">
    <source>
        <dbReference type="ARBA" id="ARBA00060774"/>
    </source>
</evidence>
<dbReference type="PANTHER" id="PTHR30081:SF1">
    <property type="entry name" value="PROTEIN TRANSLOCASE SUBUNIT SECD"/>
    <property type="match status" value="1"/>
</dbReference>
<dbReference type="Gene3D" id="3.30.1360.200">
    <property type="match status" value="1"/>
</dbReference>
<keyword evidence="5 11" id="KW-0653">Protein transport</keyword>
<gene>
    <name evidence="11" type="primary">secD</name>
    <name evidence="16" type="ORF">SCL_1121</name>
</gene>
<dbReference type="AlphaFoldDB" id="A0A1B4XF63"/>
<dbReference type="GO" id="GO:0043952">
    <property type="term" value="P:protein transport by the Sec complex"/>
    <property type="evidence" value="ECO:0007669"/>
    <property type="project" value="UniProtKB-UniRule"/>
</dbReference>
<feature type="domain" description="SecD export protein N-terminal TM" evidence="13">
    <location>
        <begin position="1"/>
        <end position="102"/>
    </location>
</feature>
<evidence type="ECO:0000256" key="6">
    <source>
        <dbReference type="ARBA" id="ARBA00022989"/>
    </source>
</evidence>
<dbReference type="InterPro" id="IPR048631">
    <property type="entry name" value="SecD_1st"/>
</dbReference>
<dbReference type="PANTHER" id="PTHR30081">
    <property type="entry name" value="PROTEIN-EXPORT MEMBRANE PROTEIN SEC"/>
    <property type="match status" value="1"/>
</dbReference>
<dbReference type="Gene3D" id="3.30.70.3400">
    <property type="match status" value="2"/>
</dbReference>
<dbReference type="Pfam" id="PF07549">
    <property type="entry name" value="Sec_GG"/>
    <property type="match status" value="1"/>
</dbReference>
<feature type="transmembrane region" description="Helical" evidence="11">
    <location>
        <begin position="494"/>
        <end position="512"/>
    </location>
</feature>
<protein>
    <recommendedName>
        <fullName evidence="10 11">Protein translocase subunit SecD</fullName>
    </recommendedName>
</protein>
<feature type="domain" description="Protein translocase subunit SecDF P1" evidence="14">
    <location>
        <begin position="229"/>
        <end position="288"/>
    </location>
</feature>
<dbReference type="FunFam" id="3.30.70.3400:FF:000003">
    <property type="entry name" value="Preprotein translocase subunit SecD"/>
    <property type="match status" value="1"/>
</dbReference>
<evidence type="ECO:0000313" key="17">
    <source>
        <dbReference type="Proteomes" id="UP000243180"/>
    </source>
</evidence>
<dbReference type="Pfam" id="PF02355">
    <property type="entry name" value="SecD_SecF_C"/>
    <property type="match status" value="1"/>
</dbReference>
<evidence type="ECO:0000259" key="12">
    <source>
        <dbReference type="Pfam" id="PF02355"/>
    </source>
</evidence>
<dbReference type="EMBL" id="AP014879">
    <property type="protein sequence ID" value="BAV33434.1"/>
    <property type="molecule type" value="Genomic_DNA"/>
</dbReference>
<evidence type="ECO:0000256" key="7">
    <source>
        <dbReference type="ARBA" id="ARBA00023010"/>
    </source>
</evidence>
<evidence type="ECO:0000256" key="11">
    <source>
        <dbReference type="HAMAP-Rule" id="MF_01463"/>
    </source>
</evidence>
<dbReference type="InterPro" id="IPR027398">
    <property type="entry name" value="SecD-TM"/>
</dbReference>
<comment type="subunit">
    <text evidence="11">Forms a complex with SecF. Part of the essential Sec protein translocation apparatus which comprises SecA, SecYEG and auxiliary proteins SecDF-YajC and YidC.</text>
</comment>
<dbReference type="GO" id="GO:0005886">
    <property type="term" value="C:plasma membrane"/>
    <property type="evidence" value="ECO:0007669"/>
    <property type="project" value="UniProtKB-SubCell"/>
</dbReference>
<dbReference type="Proteomes" id="UP000243180">
    <property type="component" value="Chromosome"/>
</dbReference>
<keyword evidence="17" id="KW-1185">Reference proteome</keyword>
<dbReference type="Gene3D" id="1.20.1640.10">
    <property type="entry name" value="Multidrug efflux transporter AcrB transmembrane domain"/>
    <property type="match status" value="1"/>
</dbReference>
<dbReference type="GO" id="GO:0065002">
    <property type="term" value="P:intracellular protein transmembrane transport"/>
    <property type="evidence" value="ECO:0007669"/>
    <property type="project" value="UniProtKB-UniRule"/>
</dbReference>
<sequence>MNRYPLWKYLLVLVVVVVGFVYALPNIYGEYPAVQISPTRTTKVDQPLLTLVEGQLKQANIAYTGAALDEQGARIRFTDTETQLHARDLIQKALGDNYVVALNLLPATPAWLAAINAKPMYLGLDLRGGVHFLMQVDTAAVLKKAEENYTDDMRRVLREKKVQYLTVSRLERGGIEIRFRDQAEREKGLEVVRKELPDLEFAEIERSGDFIIGAKMKPAAVMDKGRFALEQNITSLQNRVNELGVAEPIIQQQGQDRIVVQLPGVQDTAKAKEILGRTATLEIMMVDEEHDVAGALSGAVPAGSKLYKMRDGRPILLKNRLIYSGDNIIDSAPGFESQSNTPIVSITLDARGAAINQRITGENVGKRMAVIYIEIKSDPKLDEHGKPVLDANGRPLRVSKRVEEVITAPVIRSQLGKRFQIEGLDSVQEANELSLLLRAGAFAAPVEIIEERTVGPSLGADNIAKGYQSIWVGFAMIAVFMIIYYVVFGFISVAALAVNVVLLVALLSMLQATLTLPGMAAIALTVGMAIDANVLINERIREELRNGNTPQASIYAGYERAFGTILDSNVTTLIAGLVLFGFGSGAVRGFAVVLCLGILTSMFSAVMVSRAMVNLLYGSRRKLEKLPIGNTAWKETSLAQG</sequence>
<keyword evidence="7 11" id="KW-0811">Translocation</keyword>
<comment type="function">
    <text evidence="11">Part of the Sec protein translocase complex. Interacts with the SecYEG preprotein conducting channel. SecDF uses the proton motive force (PMF) to complete protein translocation after the ATP-dependent function of SecA.</text>
</comment>
<organism evidence="16 17">
    <name type="scientific">Sulfuricaulis limicola</name>
    <dbReference type="NCBI Taxonomy" id="1620215"/>
    <lineage>
        <taxon>Bacteria</taxon>
        <taxon>Pseudomonadati</taxon>
        <taxon>Pseudomonadota</taxon>
        <taxon>Gammaproteobacteria</taxon>
        <taxon>Acidiferrobacterales</taxon>
        <taxon>Acidiferrobacteraceae</taxon>
        <taxon>Sulfuricaulis</taxon>
    </lineage>
</organism>
<dbReference type="SUPFAM" id="SSF82866">
    <property type="entry name" value="Multidrug efflux transporter AcrB transmembrane domain"/>
    <property type="match status" value="1"/>
</dbReference>
<feature type="transmembrane region" description="Helical" evidence="11">
    <location>
        <begin position="589"/>
        <end position="613"/>
    </location>
</feature>
<dbReference type="InterPro" id="IPR054384">
    <property type="entry name" value="SecDF_P1_head"/>
</dbReference>
<feature type="domain" description="SecDF P1 head subdomain" evidence="15">
    <location>
        <begin position="305"/>
        <end position="444"/>
    </location>
</feature>
<keyword evidence="4 11" id="KW-0812">Transmembrane</keyword>
<keyword evidence="6 11" id="KW-1133">Transmembrane helix</keyword>
<dbReference type="OrthoDB" id="9805019at2"/>
<accession>A0A1B4XF63</accession>
<dbReference type="HAMAP" id="MF_01463_B">
    <property type="entry name" value="SecD_B"/>
    <property type="match status" value="1"/>
</dbReference>
<dbReference type="Pfam" id="PF22599">
    <property type="entry name" value="SecDF_P1_head"/>
    <property type="match status" value="1"/>
</dbReference>
<dbReference type="InterPro" id="IPR022813">
    <property type="entry name" value="SecD/SecF_arch_bac"/>
</dbReference>
<evidence type="ECO:0000256" key="2">
    <source>
        <dbReference type="ARBA" id="ARBA00022448"/>
    </source>
</evidence>
<keyword evidence="2 11" id="KW-0813">Transport</keyword>
<dbReference type="NCBIfam" id="TIGR00916">
    <property type="entry name" value="2A0604s01"/>
    <property type="match status" value="1"/>
</dbReference>
<evidence type="ECO:0000256" key="5">
    <source>
        <dbReference type="ARBA" id="ARBA00022927"/>
    </source>
</evidence>
<comment type="subcellular location">
    <subcellularLocation>
        <location evidence="1 11">Cell membrane</location>
        <topology evidence="1 11">Multi-pass membrane protein</topology>
    </subcellularLocation>
</comment>
<evidence type="ECO:0000256" key="3">
    <source>
        <dbReference type="ARBA" id="ARBA00022475"/>
    </source>
</evidence>
<dbReference type="Pfam" id="PF13721">
    <property type="entry name" value="SecD-TM1"/>
    <property type="match status" value="1"/>
</dbReference>
<dbReference type="GO" id="GO:0015450">
    <property type="term" value="F:protein-transporting ATPase activity"/>
    <property type="evidence" value="ECO:0007669"/>
    <property type="project" value="InterPro"/>
</dbReference>
<comment type="similarity">
    <text evidence="9 11">Belongs to the SecD/SecF family. SecD subfamily.</text>
</comment>
<dbReference type="InParanoid" id="A0A1B4XF63"/>
<evidence type="ECO:0000313" key="16">
    <source>
        <dbReference type="EMBL" id="BAV33434.1"/>
    </source>
</evidence>
<dbReference type="FunCoup" id="A0A1B4XF63">
    <property type="interactions" value="338"/>
</dbReference>
<evidence type="ECO:0000259" key="14">
    <source>
        <dbReference type="Pfam" id="PF21760"/>
    </source>
</evidence>
<dbReference type="FunFam" id="3.30.1360.200:FF:000001">
    <property type="entry name" value="Protein translocase subunit SecD"/>
    <property type="match status" value="1"/>
</dbReference>
<evidence type="ECO:0000256" key="1">
    <source>
        <dbReference type="ARBA" id="ARBA00004651"/>
    </source>
</evidence>
<comment type="caution">
    <text evidence="11">Lacks conserved residue(s) required for the propagation of feature annotation.</text>
</comment>
<dbReference type="InterPro" id="IPR022646">
    <property type="entry name" value="SecD/SecF_CS"/>
</dbReference>
<feature type="transmembrane region" description="Helical" evidence="11">
    <location>
        <begin position="561"/>
        <end position="583"/>
    </location>
</feature>
<dbReference type="RefSeq" id="WP_096360293.1">
    <property type="nucleotide sequence ID" value="NZ_AP014879.1"/>
</dbReference>
<name>A0A1B4XF63_9GAMM</name>
<dbReference type="InterPro" id="IPR055344">
    <property type="entry name" value="SecD_SecF_C_bact"/>
</dbReference>
<keyword evidence="8 11" id="KW-0472">Membrane</keyword>
<dbReference type="InterPro" id="IPR048634">
    <property type="entry name" value="SecD_SecF_C"/>
</dbReference>
<dbReference type="FunFam" id="1.20.1640.10:FF:000004">
    <property type="entry name" value="Protein translocase subunit SecD"/>
    <property type="match status" value="1"/>
</dbReference>
<dbReference type="Pfam" id="PF21760">
    <property type="entry name" value="SecD_1st"/>
    <property type="match status" value="1"/>
</dbReference>
<dbReference type="InterPro" id="IPR005791">
    <property type="entry name" value="SecD"/>
</dbReference>
<feature type="transmembrane region" description="Helical" evidence="11">
    <location>
        <begin position="470"/>
        <end position="487"/>
    </location>
</feature>
<keyword evidence="3 11" id="KW-1003">Cell membrane</keyword>
<reference evidence="16 17" key="1">
    <citation type="submission" date="2015-05" db="EMBL/GenBank/DDBJ databases">
        <title>Complete genome sequence of a sulfur-oxidizing gammaproteobacterium strain HA5.</title>
        <authorList>
            <person name="Miura A."/>
            <person name="Kojima H."/>
            <person name="Fukui M."/>
        </authorList>
    </citation>
    <scope>NUCLEOTIDE SEQUENCE [LARGE SCALE GENOMIC DNA]</scope>
    <source>
        <strain evidence="16 17">HA5</strain>
    </source>
</reference>